<evidence type="ECO:0000256" key="4">
    <source>
        <dbReference type="ARBA" id="ARBA00022692"/>
    </source>
</evidence>
<comment type="subcellular location">
    <subcellularLocation>
        <location evidence="1 12">Cell membrane</location>
        <topology evidence="1 12">Multi-pass membrane protein</topology>
    </subcellularLocation>
</comment>
<keyword evidence="12" id="KW-0813">Transport</keyword>
<evidence type="ECO:0000256" key="10">
    <source>
        <dbReference type="ARBA" id="ARBA00035120"/>
    </source>
</evidence>
<evidence type="ECO:0000256" key="1">
    <source>
        <dbReference type="ARBA" id="ARBA00004651"/>
    </source>
</evidence>
<evidence type="ECO:0000256" key="2">
    <source>
        <dbReference type="ARBA" id="ARBA00022475"/>
    </source>
</evidence>
<feature type="transmembrane region" description="Helical" evidence="12">
    <location>
        <begin position="5"/>
        <end position="23"/>
    </location>
</feature>
<feature type="transmembrane region" description="Helical" evidence="12">
    <location>
        <begin position="71"/>
        <end position="88"/>
    </location>
</feature>
<proteinExistence type="inferred from homology"/>
<accession>A0ABQ1NYP1</accession>
<gene>
    <name evidence="12 13" type="primary">crcB</name>
    <name evidence="12" type="synonym">fluC</name>
    <name evidence="13" type="ORF">GCM10011382_17400</name>
</gene>
<keyword evidence="8 12" id="KW-0472">Membrane</keyword>
<dbReference type="Proteomes" id="UP000597301">
    <property type="component" value="Unassembled WGS sequence"/>
</dbReference>
<keyword evidence="9 12" id="KW-0407">Ion channel</keyword>
<feature type="transmembrane region" description="Helical" evidence="12">
    <location>
        <begin position="100"/>
        <end position="120"/>
    </location>
</feature>
<dbReference type="InterPro" id="IPR003691">
    <property type="entry name" value="FluC"/>
</dbReference>
<protein>
    <recommendedName>
        <fullName evidence="12">Fluoride-specific ion channel FluC</fullName>
    </recommendedName>
</protein>
<keyword evidence="6 12" id="KW-0915">Sodium</keyword>
<reference evidence="14" key="1">
    <citation type="journal article" date="2019" name="Int. J. Syst. Evol. Microbiol.">
        <title>The Global Catalogue of Microorganisms (GCM) 10K type strain sequencing project: providing services to taxonomists for standard genome sequencing and annotation.</title>
        <authorList>
            <consortium name="The Broad Institute Genomics Platform"/>
            <consortium name="The Broad Institute Genome Sequencing Center for Infectious Disease"/>
            <person name="Wu L."/>
            <person name="Ma J."/>
        </authorList>
    </citation>
    <scope>NUCLEOTIDE SEQUENCE [LARGE SCALE GENOMIC DNA]</scope>
    <source>
        <strain evidence="14">CGMCC 1.15122</strain>
    </source>
</reference>
<evidence type="ECO:0000313" key="13">
    <source>
        <dbReference type="EMBL" id="GGC87770.1"/>
    </source>
</evidence>
<evidence type="ECO:0000256" key="6">
    <source>
        <dbReference type="ARBA" id="ARBA00023053"/>
    </source>
</evidence>
<keyword evidence="7 12" id="KW-0406">Ion transport</keyword>
<dbReference type="PANTHER" id="PTHR28259:SF1">
    <property type="entry name" value="FLUORIDE EXPORT PROTEIN 1-RELATED"/>
    <property type="match status" value="1"/>
</dbReference>
<feature type="binding site" evidence="12">
    <location>
        <position position="78"/>
    </location>
    <ligand>
        <name>Na(+)</name>
        <dbReference type="ChEBI" id="CHEBI:29101"/>
        <note>structural</note>
    </ligand>
</feature>
<dbReference type="RefSeq" id="WP_188639116.1">
    <property type="nucleotide sequence ID" value="NZ_BMHM01000003.1"/>
</dbReference>
<feature type="transmembrane region" description="Helical" evidence="12">
    <location>
        <begin position="35"/>
        <end position="55"/>
    </location>
</feature>
<dbReference type="HAMAP" id="MF_00454">
    <property type="entry name" value="FluC"/>
    <property type="match status" value="1"/>
</dbReference>
<comment type="catalytic activity">
    <reaction evidence="11">
        <text>fluoride(in) = fluoride(out)</text>
        <dbReference type="Rhea" id="RHEA:76159"/>
        <dbReference type="ChEBI" id="CHEBI:17051"/>
    </reaction>
    <physiologicalReaction direction="left-to-right" evidence="11">
        <dbReference type="Rhea" id="RHEA:76160"/>
    </physiologicalReaction>
</comment>
<comment type="activity regulation">
    <text evidence="12">Na(+) is not transported, but it plays an essential structural role and its presence is essential for fluoride channel function.</text>
</comment>
<evidence type="ECO:0000256" key="7">
    <source>
        <dbReference type="ARBA" id="ARBA00023065"/>
    </source>
</evidence>
<evidence type="ECO:0000256" key="8">
    <source>
        <dbReference type="ARBA" id="ARBA00023136"/>
    </source>
</evidence>
<keyword evidence="2 12" id="KW-1003">Cell membrane</keyword>
<dbReference type="Pfam" id="PF02537">
    <property type="entry name" value="CRCB"/>
    <property type="match status" value="1"/>
</dbReference>
<sequence>MSINVYLAVGLGSAMGSVLRYSVSLASMAMLGSHFPWGTLLVNVLGSCLIGWLAAKTSRIPHGKLARHQPLLMAGFCGGFTTFSLFSLETLHLTQQGSLGLALFYAVGSLPLCVAAAWMGERLAFFKPTSGLSS</sequence>
<evidence type="ECO:0000256" key="5">
    <source>
        <dbReference type="ARBA" id="ARBA00022989"/>
    </source>
</evidence>
<dbReference type="PANTHER" id="PTHR28259">
    <property type="entry name" value="FLUORIDE EXPORT PROTEIN 1-RELATED"/>
    <property type="match status" value="1"/>
</dbReference>
<keyword evidence="3" id="KW-0997">Cell inner membrane</keyword>
<evidence type="ECO:0000313" key="14">
    <source>
        <dbReference type="Proteomes" id="UP000597301"/>
    </source>
</evidence>
<name>A0ABQ1NYP1_9GAMM</name>
<keyword evidence="4 12" id="KW-0812">Transmembrane</keyword>
<evidence type="ECO:0000256" key="11">
    <source>
        <dbReference type="ARBA" id="ARBA00035585"/>
    </source>
</evidence>
<evidence type="ECO:0000256" key="9">
    <source>
        <dbReference type="ARBA" id="ARBA00023303"/>
    </source>
</evidence>
<keyword evidence="5 12" id="KW-1133">Transmembrane helix</keyword>
<keyword evidence="14" id="KW-1185">Reference proteome</keyword>
<feature type="binding site" evidence="12">
    <location>
        <position position="81"/>
    </location>
    <ligand>
        <name>Na(+)</name>
        <dbReference type="ChEBI" id="CHEBI:29101"/>
        <note>structural</note>
    </ligand>
</feature>
<dbReference type="EMBL" id="BMHM01000003">
    <property type="protein sequence ID" value="GGC87770.1"/>
    <property type="molecule type" value="Genomic_DNA"/>
</dbReference>
<dbReference type="NCBIfam" id="TIGR00494">
    <property type="entry name" value="crcB"/>
    <property type="match status" value="1"/>
</dbReference>
<keyword evidence="12" id="KW-0479">Metal-binding</keyword>
<comment type="caution">
    <text evidence="13">The sequence shown here is derived from an EMBL/GenBank/DDBJ whole genome shotgun (WGS) entry which is preliminary data.</text>
</comment>
<organism evidence="13 14">
    <name type="scientific">Vreelandella lutescens</name>
    <dbReference type="NCBI Taxonomy" id="1602943"/>
    <lineage>
        <taxon>Bacteria</taxon>
        <taxon>Pseudomonadati</taxon>
        <taxon>Pseudomonadota</taxon>
        <taxon>Gammaproteobacteria</taxon>
        <taxon>Oceanospirillales</taxon>
        <taxon>Halomonadaceae</taxon>
        <taxon>Vreelandella</taxon>
    </lineage>
</organism>
<evidence type="ECO:0000256" key="12">
    <source>
        <dbReference type="HAMAP-Rule" id="MF_00454"/>
    </source>
</evidence>
<evidence type="ECO:0000256" key="3">
    <source>
        <dbReference type="ARBA" id="ARBA00022519"/>
    </source>
</evidence>
<comment type="similarity">
    <text evidence="10 12">Belongs to the fluoride channel Fluc/FEX (TC 1.A.43) family.</text>
</comment>
<comment type="function">
    <text evidence="12">Fluoride-specific ion channel. Important for reducing fluoride concentration in the cell, thus reducing its toxicity.</text>
</comment>